<dbReference type="CDD" id="cd01647">
    <property type="entry name" value="RT_LTR"/>
    <property type="match status" value="1"/>
</dbReference>
<evidence type="ECO:0000256" key="11">
    <source>
        <dbReference type="ARBA" id="ARBA00039658"/>
    </source>
</evidence>
<evidence type="ECO:0000256" key="7">
    <source>
        <dbReference type="ARBA" id="ARBA00022722"/>
    </source>
</evidence>
<dbReference type="Pfam" id="PF00665">
    <property type="entry name" value="rve"/>
    <property type="match status" value="1"/>
</dbReference>
<dbReference type="InterPro" id="IPR000477">
    <property type="entry name" value="RT_dom"/>
</dbReference>
<dbReference type="EC" id="3.1.26.4" evidence="2"/>
<dbReference type="GO" id="GO:0003676">
    <property type="term" value="F:nucleic acid binding"/>
    <property type="evidence" value="ECO:0007669"/>
    <property type="project" value="InterPro"/>
</dbReference>
<dbReference type="PROSITE" id="PS00141">
    <property type="entry name" value="ASP_PROTEASE"/>
    <property type="match status" value="1"/>
</dbReference>
<feature type="domain" description="Reverse transcriptase" evidence="16">
    <location>
        <begin position="625"/>
        <end position="804"/>
    </location>
</feature>
<keyword evidence="5" id="KW-0808">Transferase</keyword>
<dbReference type="SUPFAM" id="SSF57756">
    <property type="entry name" value="Retrovirus zinc finger-like domains"/>
    <property type="match status" value="1"/>
</dbReference>
<dbReference type="PROSITE" id="PS50158">
    <property type="entry name" value="ZF_CCHC"/>
    <property type="match status" value="1"/>
</dbReference>
<evidence type="ECO:0000256" key="14">
    <source>
        <dbReference type="SAM" id="MobiDB-lite"/>
    </source>
</evidence>
<keyword evidence="12" id="KW-0479">Metal-binding</keyword>
<dbReference type="InterPro" id="IPR001584">
    <property type="entry name" value="Integrase_cat-core"/>
</dbReference>
<dbReference type="InterPro" id="IPR001878">
    <property type="entry name" value="Znf_CCHC"/>
</dbReference>
<evidence type="ECO:0000256" key="9">
    <source>
        <dbReference type="ARBA" id="ARBA00022801"/>
    </source>
</evidence>
<dbReference type="GO" id="GO:0006508">
    <property type="term" value="P:proteolysis"/>
    <property type="evidence" value="ECO:0007669"/>
    <property type="project" value="UniProtKB-KW"/>
</dbReference>
<evidence type="ECO:0000259" key="15">
    <source>
        <dbReference type="PROSITE" id="PS50158"/>
    </source>
</evidence>
<feature type="compositionally biased region" description="Pro residues" evidence="14">
    <location>
        <begin position="285"/>
        <end position="296"/>
    </location>
</feature>
<dbReference type="InterPro" id="IPR036397">
    <property type="entry name" value="RNaseH_sf"/>
</dbReference>
<dbReference type="Gene3D" id="4.10.60.10">
    <property type="entry name" value="Zinc finger, CCHC-type"/>
    <property type="match status" value="1"/>
</dbReference>
<gene>
    <name evidence="18" type="ORF">SKAU_G00063640</name>
</gene>
<keyword evidence="12" id="KW-0862">Zinc</keyword>
<dbReference type="SUPFAM" id="SSF56672">
    <property type="entry name" value="DNA/RNA polymerases"/>
    <property type="match status" value="1"/>
</dbReference>
<dbReference type="Gene3D" id="3.10.10.10">
    <property type="entry name" value="HIV Type 1 Reverse Transcriptase, subunit A, domain 1"/>
    <property type="match status" value="1"/>
</dbReference>
<reference evidence="18" key="1">
    <citation type="journal article" date="2023" name="Science">
        <title>Genome structures resolve the early diversification of teleost fishes.</title>
        <authorList>
            <person name="Parey E."/>
            <person name="Louis A."/>
            <person name="Montfort J."/>
            <person name="Bouchez O."/>
            <person name="Roques C."/>
            <person name="Iampietro C."/>
            <person name="Lluch J."/>
            <person name="Castinel A."/>
            <person name="Donnadieu C."/>
            <person name="Desvignes T."/>
            <person name="Floi Bucao C."/>
            <person name="Jouanno E."/>
            <person name="Wen M."/>
            <person name="Mejri S."/>
            <person name="Dirks R."/>
            <person name="Jansen H."/>
            <person name="Henkel C."/>
            <person name="Chen W.J."/>
            <person name="Zahm M."/>
            <person name="Cabau C."/>
            <person name="Klopp C."/>
            <person name="Thompson A.W."/>
            <person name="Robinson-Rechavi M."/>
            <person name="Braasch I."/>
            <person name="Lecointre G."/>
            <person name="Bobe J."/>
            <person name="Postlethwait J.H."/>
            <person name="Berthelot C."/>
            <person name="Roest Crollius H."/>
            <person name="Guiguen Y."/>
        </authorList>
    </citation>
    <scope>NUCLEOTIDE SEQUENCE</scope>
    <source>
        <strain evidence="18">WJC10195</strain>
    </source>
</reference>
<feature type="region of interest" description="Disordered" evidence="14">
    <location>
        <begin position="506"/>
        <end position="542"/>
    </location>
</feature>
<dbReference type="InterPro" id="IPR041373">
    <property type="entry name" value="RT_RNaseH"/>
</dbReference>
<feature type="compositionally biased region" description="Basic residues" evidence="14">
    <location>
        <begin position="1518"/>
        <end position="1528"/>
    </location>
</feature>
<evidence type="ECO:0000256" key="2">
    <source>
        <dbReference type="ARBA" id="ARBA00012180"/>
    </source>
</evidence>
<evidence type="ECO:0000259" key="16">
    <source>
        <dbReference type="PROSITE" id="PS50878"/>
    </source>
</evidence>
<dbReference type="Gene3D" id="2.40.70.10">
    <property type="entry name" value="Acid Proteases"/>
    <property type="match status" value="1"/>
</dbReference>
<evidence type="ECO:0000313" key="19">
    <source>
        <dbReference type="Proteomes" id="UP001152622"/>
    </source>
</evidence>
<sequence>MERALLREMEELERTIGELTRRKARKAGAITSPEWQIPAMRVSRRPDGFSGRQEDPASVSRDGTLAKPTMQLKLPRFNGTASLESYLAQLELAAQLASWTPEQTAGHLALALEGPALEAILDLPPAERQNLQALTAALQRRFTQHRSAEASREKLLSRYRCEEESWGKVAADVQRYAREAYPEFDAAAQEKLALHAFLRALTPERLRDHVSLAQPGSISEALSMTTRAEDTLAIRPTPQPTRQHVRVADGEEVCWTRTPLQRPARRQGRCYRCDEPGHIARDCPAPAPKPRKPPPSGNEAGTAHTALPAQVAKIPATSLEASTSAFTKAAEHKSHPRVGRLGKASGLYLHCWLDGQACRALVDTGATISLVRPGVLHNTGGPQLPGAWTPTATPLTSVTGAKMAMRGKKEVKVTVTGQEVSHEFWLADIADSCIIGLDLLKRWGACVDVSRGSITLGTETVALQSGPTRKPARRARHLATTARRTRHLATTARPASKLLQLATAPKPPSLTAVPQPDHSLAHHHQPVPQQPPAQPKPALPAETTAAVHALWQRSSSGLDHQQRQQLKSLLDGNADLFAVRDEDCTQTELVQHTINTDTAQPIRLRPHRMSPAKRLVAEEKVKEMAAAGVIEPSDSPWAAPAVLVQKKSGEWRFCVDYRRLNFLTTKDSYPLPRIDEALDHISGSSWFSSLDLRSGYWQVRLAPEAKPKTAFTIGHGLWQFRVMPFGLCNAPATFERLMERVLAAVPRSCCVVYLDDLLVHASDFQQALANLTDVLAAIRQAGLRLNPKKCQLLRRETAFLGHIVSERGVATDPSKVAAVRDWPVPGNVGELRSFLGLASYYRRFVRDFATLASPLHRLTDKCRPFVWQEEQSMAFDQLRAALTEAPVLAYPDAKRPFIVDTDASNTGVGAVLSQEDEDGERVVAYYSRALGKAERNYCVTRRELLAVVRALHHFRPYLQGSHFLLRTDHASLTWLLTFKDPEGQVARWLEQLQGYDFEIRHRAGRLHGNADALSRRPCAAQECRYCSRQEERDQVSPDVAVVQASGDAEGWLPLTPMELREAQEADSTLGKVRSWLEAGQRPERSVVSAESPEVKSYYSLYSSLVQRDGLLYRRWEAPGRGSDILQLLVPRALRPDVLRLVHGSVGAGHFGNNKTLHRLRGKFHWPGCRHDVELHVQCCDSCTAQKGPSQRSRAPLQQHLVGAPMERVGVDVLGPFPVTDSGNRYILVAMDYFTKWPEAFAIPDQSAATTAERLVEEMFTRFGAPAELHSDQGRNFESQLMAEVCKRLGVTKTRTTPLHPQSDGLVERFNRTLATQLAILASQHQRDWDRHLPLVLWAYRSAVQESSQLTPAALMFGRELRTPVDLVFGAPPEPEEPSRTREEYYHRLRNRLLVAHDFARKAQASAGVKQKRWYDTRCRGRAFAAGEQVWIYCPERKKGLSPKLRASWRGPGEIVERLSEVVYRIRMPGRGRLVVLHQDRLAPYRPLATPDAAEPEVSSDTVLPSEPEPSDTPPSATRRPKRHRRPPGHLRDFDMAYKQKKHRAMGDEEWMSRLHTFATLGVWPSEAGNRPAPRQKKCNTRSNIWTDSNTWANTFQAHFDIGIAQPPPFLSPPPSQPPSLLLQLLLPLEHTPSPQQHHSNNWQVFL</sequence>
<evidence type="ECO:0000256" key="6">
    <source>
        <dbReference type="ARBA" id="ARBA00022695"/>
    </source>
</evidence>
<dbReference type="Pfam" id="PF00098">
    <property type="entry name" value="zf-CCHC"/>
    <property type="match status" value="1"/>
</dbReference>
<dbReference type="InterPro" id="IPR041588">
    <property type="entry name" value="Integrase_H2C2"/>
</dbReference>
<dbReference type="InterPro" id="IPR018061">
    <property type="entry name" value="Retropepsins"/>
</dbReference>
<feature type="region of interest" description="Disordered" evidence="14">
    <location>
        <begin position="43"/>
        <end position="65"/>
    </location>
</feature>
<feature type="coiled-coil region" evidence="13">
    <location>
        <begin position="2"/>
        <end position="29"/>
    </location>
</feature>
<evidence type="ECO:0000259" key="17">
    <source>
        <dbReference type="PROSITE" id="PS50994"/>
    </source>
</evidence>
<dbReference type="Pfam" id="PF17917">
    <property type="entry name" value="RT_RNaseH"/>
    <property type="match status" value="1"/>
</dbReference>
<evidence type="ECO:0000256" key="10">
    <source>
        <dbReference type="ARBA" id="ARBA00022918"/>
    </source>
</evidence>
<keyword evidence="9" id="KW-0378">Hydrolase</keyword>
<evidence type="ECO:0000256" key="12">
    <source>
        <dbReference type="PROSITE-ProRule" id="PRU00047"/>
    </source>
</evidence>
<feature type="domain" description="CCHC-type" evidence="15">
    <location>
        <begin position="269"/>
        <end position="284"/>
    </location>
</feature>
<dbReference type="FunFam" id="3.30.420.10:FF:000032">
    <property type="entry name" value="Retrovirus-related Pol polyprotein from transposon 297-like Protein"/>
    <property type="match status" value="1"/>
</dbReference>
<dbReference type="Pfam" id="PF00078">
    <property type="entry name" value="RVT_1"/>
    <property type="match status" value="1"/>
</dbReference>
<dbReference type="CDD" id="cd00303">
    <property type="entry name" value="retropepsin_like"/>
    <property type="match status" value="1"/>
</dbReference>
<feature type="compositionally biased region" description="Basic and acidic residues" evidence="14">
    <location>
        <begin position="44"/>
        <end position="55"/>
    </location>
</feature>
<dbReference type="Pfam" id="PF17921">
    <property type="entry name" value="Integrase_H2C2"/>
    <property type="match status" value="1"/>
</dbReference>
<dbReference type="Proteomes" id="UP001152622">
    <property type="component" value="Chromosome 2"/>
</dbReference>
<dbReference type="PANTHER" id="PTHR37984">
    <property type="entry name" value="PROTEIN CBG26694"/>
    <property type="match status" value="1"/>
</dbReference>
<dbReference type="InterPro" id="IPR036875">
    <property type="entry name" value="Znf_CCHC_sf"/>
</dbReference>
<evidence type="ECO:0000256" key="8">
    <source>
        <dbReference type="ARBA" id="ARBA00022759"/>
    </source>
</evidence>
<dbReference type="GO" id="GO:0004190">
    <property type="term" value="F:aspartic-type endopeptidase activity"/>
    <property type="evidence" value="ECO:0007669"/>
    <property type="project" value="InterPro"/>
</dbReference>
<dbReference type="Gene3D" id="3.30.420.10">
    <property type="entry name" value="Ribonuclease H-like superfamily/Ribonuclease H"/>
    <property type="match status" value="1"/>
</dbReference>
<proteinExistence type="inferred from homology"/>
<dbReference type="InterPro" id="IPR012337">
    <property type="entry name" value="RNaseH-like_sf"/>
</dbReference>
<dbReference type="CDD" id="cd09274">
    <property type="entry name" value="RNase_HI_RT_Ty3"/>
    <property type="match status" value="1"/>
</dbReference>
<dbReference type="Gene3D" id="3.30.70.270">
    <property type="match status" value="2"/>
</dbReference>
<dbReference type="SUPFAM" id="SSF53098">
    <property type="entry name" value="Ribonuclease H-like"/>
    <property type="match status" value="1"/>
</dbReference>
<dbReference type="SMART" id="SM00343">
    <property type="entry name" value="ZnF_C2HC"/>
    <property type="match status" value="1"/>
</dbReference>
<dbReference type="FunFam" id="3.30.70.270:FF:000020">
    <property type="entry name" value="Transposon Tf2-6 polyprotein-like Protein"/>
    <property type="match status" value="1"/>
</dbReference>
<dbReference type="Pfam" id="PF22938">
    <property type="entry name" value="Integrase_p58_C"/>
    <property type="match status" value="1"/>
</dbReference>
<dbReference type="Gene3D" id="3.10.20.370">
    <property type="match status" value="1"/>
</dbReference>
<feature type="region of interest" description="Disordered" evidence="14">
    <location>
        <begin position="1487"/>
        <end position="1532"/>
    </location>
</feature>
<dbReference type="OrthoDB" id="413122at2759"/>
<keyword evidence="4" id="KW-0645">Protease</keyword>
<dbReference type="EMBL" id="JAINUF010000002">
    <property type="protein sequence ID" value="KAJ8375784.1"/>
    <property type="molecule type" value="Genomic_DNA"/>
</dbReference>
<evidence type="ECO:0000313" key="18">
    <source>
        <dbReference type="EMBL" id="KAJ8375784.1"/>
    </source>
</evidence>
<dbReference type="InterPro" id="IPR054465">
    <property type="entry name" value="Integrase_p58-like_C"/>
</dbReference>
<dbReference type="GO" id="GO:0004523">
    <property type="term" value="F:RNA-DNA hybrid ribonuclease activity"/>
    <property type="evidence" value="ECO:0007669"/>
    <property type="project" value="UniProtKB-EC"/>
</dbReference>
<keyword evidence="7" id="KW-0540">Nuclease</keyword>
<organism evidence="18 19">
    <name type="scientific">Synaphobranchus kaupii</name>
    <name type="common">Kaup's arrowtooth eel</name>
    <dbReference type="NCBI Taxonomy" id="118154"/>
    <lineage>
        <taxon>Eukaryota</taxon>
        <taxon>Metazoa</taxon>
        <taxon>Chordata</taxon>
        <taxon>Craniata</taxon>
        <taxon>Vertebrata</taxon>
        <taxon>Euteleostomi</taxon>
        <taxon>Actinopterygii</taxon>
        <taxon>Neopterygii</taxon>
        <taxon>Teleostei</taxon>
        <taxon>Anguilliformes</taxon>
        <taxon>Synaphobranchidae</taxon>
        <taxon>Synaphobranchus</taxon>
    </lineage>
</organism>
<dbReference type="InterPro" id="IPR021109">
    <property type="entry name" value="Peptidase_aspartic_dom_sf"/>
</dbReference>
<dbReference type="EC" id="2.7.7.49" evidence="3"/>
<keyword evidence="6" id="KW-0548">Nucleotidyltransferase</keyword>
<protein>
    <recommendedName>
        <fullName evidence="11">Gypsy retrotransposon integrase-like protein 1</fullName>
        <ecNumber evidence="3">2.7.7.49</ecNumber>
        <ecNumber evidence="2">3.1.26.4</ecNumber>
    </recommendedName>
</protein>
<dbReference type="FunFam" id="1.10.340.70:FF:000001">
    <property type="entry name" value="Retrovirus-related Pol polyprotein from transposon gypsy-like Protein"/>
    <property type="match status" value="1"/>
</dbReference>
<keyword evidence="13" id="KW-0175">Coiled coil</keyword>
<accession>A0A9Q1G5D2</accession>
<dbReference type="GO" id="GO:0003964">
    <property type="term" value="F:RNA-directed DNA polymerase activity"/>
    <property type="evidence" value="ECO:0007669"/>
    <property type="project" value="UniProtKB-KW"/>
</dbReference>
<feature type="region of interest" description="Disordered" evidence="14">
    <location>
        <begin position="281"/>
        <end position="302"/>
    </location>
</feature>
<dbReference type="Pfam" id="PF00077">
    <property type="entry name" value="RVP"/>
    <property type="match status" value="1"/>
</dbReference>
<comment type="caution">
    <text evidence="18">The sequence shown here is derived from an EMBL/GenBank/DDBJ whole genome shotgun (WGS) entry which is preliminary data.</text>
</comment>
<evidence type="ECO:0000256" key="1">
    <source>
        <dbReference type="ARBA" id="ARBA00010879"/>
    </source>
</evidence>
<dbReference type="PANTHER" id="PTHR37984:SF5">
    <property type="entry name" value="PROTEIN NYNRIN-LIKE"/>
    <property type="match status" value="1"/>
</dbReference>
<keyword evidence="8" id="KW-0255">Endonuclease</keyword>
<evidence type="ECO:0000256" key="4">
    <source>
        <dbReference type="ARBA" id="ARBA00022670"/>
    </source>
</evidence>
<dbReference type="InterPro" id="IPR043128">
    <property type="entry name" value="Rev_trsase/Diguanyl_cyclase"/>
</dbReference>
<feature type="compositionally biased region" description="Pro residues" evidence="14">
    <location>
        <begin position="528"/>
        <end position="538"/>
    </location>
</feature>
<keyword evidence="10" id="KW-0695">RNA-directed DNA polymerase</keyword>
<dbReference type="PROSITE" id="PS50994">
    <property type="entry name" value="INTEGRASE"/>
    <property type="match status" value="1"/>
</dbReference>
<keyword evidence="12" id="KW-0863">Zinc-finger</keyword>
<comment type="similarity">
    <text evidence="1">Belongs to the beta type-B retroviral polymerase family. HERV class-II K(HML-2) pol subfamily.</text>
</comment>
<dbReference type="InterPro" id="IPR043502">
    <property type="entry name" value="DNA/RNA_pol_sf"/>
</dbReference>
<name>A0A9Q1G5D2_SYNKA</name>
<dbReference type="GO" id="GO:0008270">
    <property type="term" value="F:zinc ion binding"/>
    <property type="evidence" value="ECO:0007669"/>
    <property type="project" value="UniProtKB-KW"/>
</dbReference>
<dbReference type="InterPro" id="IPR050951">
    <property type="entry name" value="Retrovirus_Pol_polyprotein"/>
</dbReference>
<evidence type="ECO:0000256" key="13">
    <source>
        <dbReference type="SAM" id="Coils"/>
    </source>
</evidence>
<evidence type="ECO:0000256" key="3">
    <source>
        <dbReference type="ARBA" id="ARBA00012493"/>
    </source>
</evidence>
<dbReference type="GO" id="GO:0015074">
    <property type="term" value="P:DNA integration"/>
    <property type="evidence" value="ECO:0007669"/>
    <property type="project" value="InterPro"/>
</dbReference>
<dbReference type="InterPro" id="IPR001969">
    <property type="entry name" value="Aspartic_peptidase_AS"/>
</dbReference>
<feature type="domain" description="Integrase catalytic" evidence="17">
    <location>
        <begin position="1200"/>
        <end position="1359"/>
    </location>
</feature>
<keyword evidence="19" id="KW-1185">Reference proteome</keyword>
<dbReference type="Gene3D" id="1.10.340.70">
    <property type="match status" value="1"/>
</dbReference>
<dbReference type="SUPFAM" id="SSF50630">
    <property type="entry name" value="Acid proteases"/>
    <property type="match status" value="1"/>
</dbReference>
<dbReference type="FunFam" id="3.10.20.370:FF:000001">
    <property type="entry name" value="Retrovirus-related Pol polyprotein from transposon 17.6-like protein"/>
    <property type="match status" value="1"/>
</dbReference>
<evidence type="ECO:0000256" key="5">
    <source>
        <dbReference type="ARBA" id="ARBA00022679"/>
    </source>
</evidence>
<dbReference type="PROSITE" id="PS50878">
    <property type="entry name" value="RT_POL"/>
    <property type="match status" value="1"/>
</dbReference>
<dbReference type="FunFam" id="3.10.10.10:FF:000007">
    <property type="entry name" value="Retrovirus-related Pol polyprotein from transposon 17.6-like Protein"/>
    <property type="match status" value="1"/>
</dbReference>